<organism evidence="10 11">
    <name type="scientific">Pseudooceanicola atlanticus</name>
    <dbReference type="NCBI Taxonomy" id="1461694"/>
    <lineage>
        <taxon>Bacteria</taxon>
        <taxon>Pseudomonadati</taxon>
        <taxon>Pseudomonadota</taxon>
        <taxon>Alphaproteobacteria</taxon>
        <taxon>Rhodobacterales</taxon>
        <taxon>Paracoccaceae</taxon>
        <taxon>Pseudooceanicola</taxon>
    </lineage>
</organism>
<feature type="binding site" evidence="8">
    <location>
        <begin position="9"/>
        <end position="11"/>
    </location>
    <ligand>
        <name>GTP</name>
        <dbReference type="ChEBI" id="CHEBI:37565"/>
    </ligand>
</feature>
<evidence type="ECO:0000256" key="1">
    <source>
        <dbReference type="ARBA" id="ARBA00022490"/>
    </source>
</evidence>
<keyword evidence="3 8" id="KW-0479">Metal-binding</keyword>
<proteinExistence type="inferred from homology"/>
<dbReference type="GO" id="GO:0005737">
    <property type="term" value="C:cytoplasm"/>
    <property type="evidence" value="ECO:0007669"/>
    <property type="project" value="UniProtKB-SubCell"/>
</dbReference>
<dbReference type="eggNOG" id="COG0746">
    <property type="taxonomic scope" value="Bacteria"/>
</dbReference>
<dbReference type="GO" id="GO:1902758">
    <property type="term" value="P:bis(molybdopterin guanine dinucleotide)molybdenum biosynthetic process"/>
    <property type="evidence" value="ECO:0007669"/>
    <property type="project" value="TreeGrafter"/>
</dbReference>
<feature type="binding site" evidence="8">
    <location>
        <position position="22"/>
    </location>
    <ligand>
        <name>GTP</name>
        <dbReference type="ChEBI" id="CHEBI:37565"/>
    </ligand>
</feature>
<keyword evidence="4 8" id="KW-0547">Nucleotide-binding</keyword>
<dbReference type="EMBL" id="AQQX01000002">
    <property type="protein sequence ID" value="KGM49428.1"/>
    <property type="molecule type" value="Genomic_DNA"/>
</dbReference>
<comment type="domain">
    <text evidence="8">The N-terminal domain determines nucleotide recognition and specific binding, while the C-terminal domain determines the specific binding to the target protein.</text>
</comment>
<comment type="catalytic activity">
    <reaction evidence="8">
        <text>Mo-molybdopterin + GTP + H(+) = Mo-molybdopterin guanine dinucleotide + diphosphate</text>
        <dbReference type="Rhea" id="RHEA:34243"/>
        <dbReference type="ChEBI" id="CHEBI:15378"/>
        <dbReference type="ChEBI" id="CHEBI:33019"/>
        <dbReference type="ChEBI" id="CHEBI:37565"/>
        <dbReference type="ChEBI" id="CHEBI:71302"/>
        <dbReference type="ChEBI" id="CHEBI:71310"/>
        <dbReference type="EC" id="2.7.7.77"/>
    </reaction>
</comment>
<dbReference type="CDD" id="cd02503">
    <property type="entry name" value="MobA"/>
    <property type="match status" value="1"/>
</dbReference>
<comment type="caution">
    <text evidence="10">The sequence shown here is derived from an EMBL/GenBank/DDBJ whole genome shotgun (WGS) entry which is preliminary data.</text>
</comment>
<protein>
    <recommendedName>
        <fullName evidence="8">Molybdenum cofactor guanylyltransferase</fullName>
        <shortName evidence="8">MoCo guanylyltransferase</shortName>
        <ecNumber evidence="8">2.7.7.77</ecNumber>
    </recommendedName>
    <alternativeName>
        <fullName evidence="8">GTP:molybdopterin guanylyltransferase</fullName>
    </alternativeName>
    <alternativeName>
        <fullName evidence="8">Mo-MPT guanylyltransferase</fullName>
    </alternativeName>
    <alternativeName>
        <fullName evidence="8">Molybdopterin guanylyltransferase</fullName>
    </alternativeName>
    <alternativeName>
        <fullName evidence="8">Molybdopterin-guanine dinucleotide synthase</fullName>
        <shortName evidence="8">MGD synthase</shortName>
    </alternativeName>
</protein>
<evidence type="ECO:0000256" key="8">
    <source>
        <dbReference type="HAMAP-Rule" id="MF_00316"/>
    </source>
</evidence>
<accession>A0A0A0EH68</accession>
<evidence type="ECO:0000313" key="11">
    <source>
        <dbReference type="Proteomes" id="UP000030004"/>
    </source>
</evidence>
<dbReference type="GO" id="GO:0061603">
    <property type="term" value="F:molybdenum cofactor guanylyltransferase activity"/>
    <property type="evidence" value="ECO:0007669"/>
    <property type="project" value="UniProtKB-EC"/>
</dbReference>
<dbReference type="InterPro" id="IPR029044">
    <property type="entry name" value="Nucleotide-diphossugar_trans"/>
</dbReference>
<evidence type="ECO:0000259" key="9">
    <source>
        <dbReference type="Pfam" id="PF12804"/>
    </source>
</evidence>
<dbReference type="OrthoDB" id="9788394at2"/>
<keyword evidence="2 8" id="KW-0808">Transferase</keyword>
<comment type="subcellular location">
    <subcellularLocation>
        <location evidence="8">Cytoplasm</location>
    </subcellularLocation>
</comment>
<dbReference type="Pfam" id="PF12804">
    <property type="entry name" value="NTP_transf_3"/>
    <property type="match status" value="1"/>
</dbReference>
<evidence type="ECO:0000256" key="6">
    <source>
        <dbReference type="ARBA" id="ARBA00023134"/>
    </source>
</evidence>
<dbReference type="STRING" id="1461694.ATO9_05225"/>
<evidence type="ECO:0000256" key="4">
    <source>
        <dbReference type="ARBA" id="ARBA00022741"/>
    </source>
</evidence>
<dbReference type="Gene3D" id="3.90.550.10">
    <property type="entry name" value="Spore Coat Polysaccharide Biosynthesis Protein SpsA, Chain A"/>
    <property type="match status" value="1"/>
</dbReference>
<comment type="subunit">
    <text evidence="8">Monomer.</text>
</comment>
<feature type="binding site" evidence="8">
    <location>
        <position position="99"/>
    </location>
    <ligand>
        <name>GTP</name>
        <dbReference type="ChEBI" id="CHEBI:37565"/>
    </ligand>
</feature>
<dbReference type="PANTHER" id="PTHR19136:SF81">
    <property type="entry name" value="MOLYBDENUM COFACTOR GUANYLYLTRANSFERASE"/>
    <property type="match status" value="1"/>
</dbReference>
<feature type="binding site" evidence="8">
    <location>
        <position position="66"/>
    </location>
    <ligand>
        <name>GTP</name>
        <dbReference type="ChEBI" id="CHEBI:37565"/>
    </ligand>
</feature>
<dbReference type="NCBIfam" id="TIGR02665">
    <property type="entry name" value="molyb_mobA"/>
    <property type="match status" value="1"/>
</dbReference>
<sequence length="198" mass="20841">MTAPPLVILSGGAGRRMGRADKSTLMLAGRPLLAHLLDRLEPQTDHIALNAPADHPAPMGLPLVPDLDADRPGPLAGIRAAMEWAAAQGATHVATVAIDTPFLPGDLIPQLMLHAEGHEGPVIASCGGRLHPVVGLWPVHLRQDLAAALAAGIRRVTDWTEAQGAIPCDFPATRPDPFFNINTPEDLRHAEDLIGAAI</sequence>
<dbReference type="AlphaFoldDB" id="A0A0A0EH68"/>
<evidence type="ECO:0000256" key="3">
    <source>
        <dbReference type="ARBA" id="ARBA00022723"/>
    </source>
</evidence>
<dbReference type="InterPro" id="IPR025877">
    <property type="entry name" value="MobA-like_NTP_Trfase"/>
</dbReference>
<keyword evidence="11" id="KW-1185">Reference proteome</keyword>
<evidence type="ECO:0000256" key="7">
    <source>
        <dbReference type="ARBA" id="ARBA00023150"/>
    </source>
</evidence>
<gene>
    <name evidence="8" type="primary">mobA</name>
    <name evidence="10" type="ORF">ATO9_05225</name>
</gene>
<dbReference type="HAMAP" id="MF_00316">
    <property type="entry name" value="MobA"/>
    <property type="match status" value="1"/>
</dbReference>
<dbReference type="GO" id="GO:0046872">
    <property type="term" value="F:metal ion binding"/>
    <property type="evidence" value="ECO:0007669"/>
    <property type="project" value="UniProtKB-KW"/>
</dbReference>
<feature type="binding site" evidence="8">
    <location>
        <position position="99"/>
    </location>
    <ligand>
        <name>Mg(2+)</name>
        <dbReference type="ChEBI" id="CHEBI:18420"/>
    </ligand>
</feature>
<feature type="domain" description="MobA-like NTP transferase" evidence="9">
    <location>
        <begin position="7"/>
        <end position="158"/>
    </location>
</feature>
<keyword evidence="5 8" id="KW-0460">Magnesium</keyword>
<dbReference type="SUPFAM" id="SSF53448">
    <property type="entry name" value="Nucleotide-diphospho-sugar transferases"/>
    <property type="match status" value="1"/>
</dbReference>
<dbReference type="GO" id="GO:0005525">
    <property type="term" value="F:GTP binding"/>
    <property type="evidence" value="ECO:0007669"/>
    <property type="project" value="UniProtKB-UniRule"/>
</dbReference>
<evidence type="ECO:0000313" key="10">
    <source>
        <dbReference type="EMBL" id="KGM49428.1"/>
    </source>
</evidence>
<dbReference type="Proteomes" id="UP000030004">
    <property type="component" value="Unassembled WGS sequence"/>
</dbReference>
<evidence type="ECO:0000256" key="2">
    <source>
        <dbReference type="ARBA" id="ARBA00022679"/>
    </source>
</evidence>
<dbReference type="PANTHER" id="PTHR19136">
    <property type="entry name" value="MOLYBDENUM COFACTOR GUANYLYLTRANSFERASE"/>
    <property type="match status" value="1"/>
</dbReference>
<keyword evidence="6 8" id="KW-0342">GTP-binding</keyword>
<keyword evidence="1 8" id="KW-0963">Cytoplasm</keyword>
<dbReference type="RefSeq" id="WP_043746257.1">
    <property type="nucleotide sequence ID" value="NZ_AQQX01000002.1"/>
</dbReference>
<feature type="binding site" evidence="8">
    <location>
        <position position="50"/>
    </location>
    <ligand>
        <name>GTP</name>
        <dbReference type="ChEBI" id="CHEBI:37565"/>
    </ligand>
</feature>
<dbReference type="InterPro" id="IPR013482">
    <property type="entry name" value="Molybde_CF_guanTrfase"/>
</dbReference>
<comment type="similarity">
    <text evidence="8">Belongs to the MobA family.</text>
</comment>
<reference evidence="10 11" key="1">
    <citation type="journal article" date="2015" name="Antonie Van Leeuwenhoek">
        <title>Pseudooceanicola atlanticus gen. nov. sp. nov., isolated from surface seawater of the Atlantic Ocean and reclassification of Oceanicola batsensis, Oceanicola marinus, Oceanicola nitratireducens, Oceanicola nanhaiensis, Oceanicola antarcticus and Oceanicola flagellatus, as Pseudooceanicola batsensis comb. nov., Pseudooceanicola marinus comb. nov., Pseudooceanicola nitratireducens comb. nov., Pseudooceanicola nanhaiensis comb. nov., Pseudooceanicola antarcticus comb. nov., and Pseudooceanicola flagellatus comb. nov.</title>
        <authorList>
            <person name="Lai Q."/>
            <person name="Li G."/>
            <person name="Liu X."/>
            <person name="Du Y."/>
            <person name="Sun F."/>
            <person name="Shao Z."/>
        </authorList>
    </citation>
    <scope>NUCLEOTIDE SEQUENCE [LARGE SCALE GENOMIC DNA]</scope>
    <source>
        <strain evidence="10 11">22II-s11g</strain>
    </source>
</reference>
<name>A0A0A0EH68_9RHOB</name>
<comment type="cofactor">
    <cofactor evidence="8">
        <name>Mg(2+)</name>
        <dbReference type="ChEBI" id="CHEBI:18420"/>
    </cofactor>
</comment>
<keyword evidence="7 8" id="KW-0501">Molybdenum cofactor biosynthesis</keyword>
<evidence type="ECO:0000256" key="5">
    <source>
        <dbReference type="ARBA" id="ARBA00022842"/>
    </source>
</evidence>
<comment type="function">
    <text evidence="8">Transfers a GMP moiety from GTP to Mo-molybdopterin (Mo-MPT) cofactor (Moco or molybdenum cofactor) to form Mo-molybdopterin guanine dinucleotide (Mo-MGD) cofactor.</text>
</comment>
<dbReference type="EC" id="2.7.7.77" evidence="8"/>